<dbReference type="PANTHER" id="PTHR22901">
    <property type="entry name" value="SIALATE O-ACETYLESTERASE"/>
    <property type="match status" value="1"/>
</dbReference>
<evidence type="ECO:0000313" key="4">
    <source>
        <dbReference type="EnsemblProtists" id="EOD21107"/>
    </source>
</evidence>
<organism evidence="4 5">
    <name type="scientific">Emiliania huxleyi (strain CCMP1516)</name>
    <dbReference type="NCBI Taxonomy" id="280463"/>
    <lineage>
        <taxon>Eukaryota</taxon>
        <taxon>Haptista</taxon>
        <taxon>Haptophyta</taxon>
        <taxon>Prymnesiophyceae</taxon>
        <taxon>Isochrysidales</taxon>
        <taxon>Noelaerhabdaceae</taxon>
        <taxon>Emiliania</taxon>
    </lineage>
</organism>
<dbReference type="InterPro" id="IPR039329">
    <property type="entry name" value="SIAE"/>
</dbReference>
<dbReference type="EnsemblProtists" id="EOD21107">
    <property type="protein sequence ID" value="EOD21107"/>
    <property type="gene ID" value="EMIHUDRAFT_241660"/>
</dbReference>
<sequence>MLLCLLALPSHTADAPPSAYGEPASSAPPTTSFLSRTLGSGMVLQRAPQRAVVWGHVAAGTTVSTTMTGGGAHQLLTTVAGGDGIWRQALPAVPASPTPHKLAFKASTGETAAIENVLFGDVYLCGGQSNMQFSMPVIENSTQEIARADGYPLVRLFTVGQKTSSKVPLPDLQTVEQSWSVASAKTVANSKGFGYFSAVCWIFGREVFDALGGQTPVGLISSNWGGTPVESWTTPEVLRSCNLSTVDSTLYNSMIHPYTVGPMALVGFAWYQGEANVDERRGDEGAARYACTFPGMIRQWRRSFARPTAYFGFVQLSTWCGNGELIAEMRTVGQMAALALPKVGYATNADHGAGCNIYPPPKQYCGKRLANSALALEYGRDVAWRSPSFASQVASAAPPSVKISLSDVSAAGLRDDVYPFNYLGGAFNCSAQAGKCAWAELLLADGSWVNATLSLAGGSALTLTASPAPAAYAGAPLASRYGWGAVPMLSLYDRGTGLPVLPWFPGLCCTSRPSEQTCLAANCRWSHEGCNIEQEDRATCSAIGDCGKAYEACCAGFAAKGFPCGCHLQDGSGAAGAGCGDCGTAFSACCLGFKAKGYPCKCDVH</sequence>
<keyword evidence="1" id="KW-0378">Hydrolase</keyword>
<dbReference type="Gene3D" id="3.40.50.1110">
    <property type="entry name" value="SGNH hydrolase"/>
    <property type="match status" value="1"/>
</dbReference>
<dbReference type="AlphaFoldDB" id="A0A0D3JC72"/>
<feature type="signal peptide" evidence="2">
    <location>
        <begin position="1"/>
        <end position="15"/>
    </location>
</feature>
<reference evidence="4" key="2">
    <citation type="submission" date="2024-10" db="UniProtKB">
        <authorList>
            <consortium name="EnsemblProtists"/>
        </authorList>
    </citation>
    <scope>IDENTIFICATION</scope>
</reference>
<evidence type="ECO:0000256" key="2">
    <source>
        <dbReference type="SAM" id="SignalP"/>
    </source>
</evidence>
<name>A0A0D3JC72_EMIH1</name>
<dbReference type="GeneID" id="17266652"/>
<dbReference type="GO" id="GO:0001681">
    <property type="term" value="F:sialate O-acetylesterase activity"/>
    <property type="evidence" value="ECO:0007669"/>
    <property type="project" value="InterPro"/>
</dbReference>
<dbReference type="GO" id="GO:0005975">
    <property type="term" value="P:carbohydrate metabolic process"/>
    <property type="evidence" value="ECO:0007669"/>
    <property type="project" value="TreeGrafter"/>
</dbReference>
<evidence type="ECO:0000256" key="1">
    <source>
        <dbReference type="ARBA" id="ARBA00022801"/>
    </source>
</evidence>
<dbReference type="PaxDb" id="2903-EOD21107"/>
<dbReference type="SUPFAM" id="SSF52266">
    <property type="entry name" value="SGNH hydrolase"/>
    <property type="match status" value="1"/>
</dbReference>
<proteinExistence type="predicted"/>
<dbReference type="Proteomes" id="UP000013827">
    <property type="component" value="Unassembled WGS sequence"/>
</dbReference>
<keyword evidence="5" id="KW-1185">Reference proteome</keyword>
<dbReference type="HOGENOM" id="CLU_015150_0_0_1"/>
<dbReference type="RefSeq" id="XP_005773536.1">
    <property type="nucleotide sequence ID" value="XM_005773479.1"/>
</dbReference>
<feature type="chain" id="PRO_5044229108" description="Sialate O-acetylesterase domain-containing protein" evidence="2">
    <location>
        <begin position="16"/>
        <end position="605"/>
    </location>
</feature>
<accession>A0A0D3JC72</accession>
<dbReference type="Pfam" id="PF03629">
    <property type="entry name" value="SASA"/>
    <property type="match status" value="1"/>
</dbReference>
<dbReference type="eggNOG" id="ENOG502QUKD">
    <property type="taxonomic scope" value="Eukaryota"/>
</dbReference>
<evidence type="ECO:0000313" key="5">
    <source>
        <dbReference type="Proteomes" id="UP000013827"/>
    </source>
</evidence>
<dbReference type="KEGG" id="ehx:EMIHUDRAFT_241660"/>
<dbReference type="InterPro" id="IPR005181">
    <property type="entry name" value="SASA"/>
</dbReference>
<reference evidence="5" key="1">
    <citation type="journal article" date="2013" name="Nature">
        <title>Pan genome of the phytoplankton Emiliania underpins its global distribution.</title>
        <authorList>
            <person name="Read B.A."/>
            <person name="Kegel J."/>
            <person name="Klute M.J."/>
            <person name="Kuo A."/>
            <person name="Lefebvre S.C."/>
            <person name="Maumus F."/>
            <person name="Mayer C."/>
            <person name="Miller J."/>
            <person name="Monier A."/>
            <person name="Salamov A."/>
            <person name="Young J."/>
            <person name="Aguilar M."/>
            <person name="Claverie J.M."/>
            <person name="Frickenhaus S."/>
            <person name="Gonzalez K."/>
            <person name="Herman E.K."/>
            <person name="Lin Y.C."/>
            <person name="Napier J."/>
            <person name="Ogata H."/>
            <person name="Sarno A.F."/>
            <person name="Shmutz J."/>
            <person name="Schroeder D."/>
            <person name="de Vargas C."/>
            <person name="Verret F."/>
            <person name="von Dassow P."/>
            <person name="Valentin K."/>
            <person name="Van de Peer Y."/>
            <person name="Wheeler G."/>
            <person name="Dacks J.B."/>
            <person name="Delwiche C.F."/>
            <person name="Dyhrman S.T."/>
            <person name="Glockner G."/>
            <person name="John U."/>
            <person name="Richards T."/>
            <person name="Worden A.Z."/>
            <person name="Zhang X."/>
            <person name="Grigoriev I.V."/>
            <person name="Allen A.E."/>
            <person name="Bidle K."/>
            <person name="Borodovsky M."/>
            <person name="Bowler C."/>
            <person name="Brownlee C."/>
            <person name="Cock J.M."/>
            <person name="Elias M."/>
            <person name="Gladyshev V.N."/>
            <person name="Groth M."/>
            <person name="Guda C."/>
            <person name="Hadaegh A."/>
            <person name="Iglesias-Rodriguez M.D."/>
            <person name="Jenkins J."/>
            <person name="Jones B.M."/>
            <person name="Lawson T."/>
            <person name="Leese F."/>
            <person name="Lindquist E."/>
            <person name="Lobanov A."/>
            <person name="Lomsadze A."/>
            <person name="Malik S.B."/>
            <person name="Marsh M.E."/>
            <person name="Mackinder L."/>
            <person name="Mock T."/>
            <person name="Mueller-Roeber B."/>
            <person name="Pagarete A."/>
            <person name="Parker M."/>
            <person name="Probert I."/>
            <person name="Quesneville H."/>
            <person name="Raines C."/>
            <person name="Rensing S.A."/>
            <person name="Riano-Pachon D.M."/>
            <person name="Richier S."/>
            <person name="Rokitta S."/>
            <person name="Shiraiwa Y."/>
            <person name="Soanes D.M."/>
            <person name="van der Giezen M."/>
            <person name="Wahlund T.M."/>
            <person name="Williams B."/>
            <person name="Wilson W."/>
            <person name="Wolfe G."/>
            <person name="Wurch L.L."/>
        </authorList>
    </citation>
    <scope>NUCLEOTIDE SEQUENCE</scope>
</reference>
<keyword evidence="2" id="KW-0732">Signal</keyword>
<dbReference type="PANTHER" id="PTHR22901:SF0">
    <property type="entry name" value="SIALATE O-ACETYLESTERASE"/>
    <property type="match status" value="1"/>
</dbReference>
<evidence type="ECO:0000259" key="3">
    <source>
        <dbReference type="Pfam" id="PF03629"/>
    </source>
</evidence>
<protein>
    <recommendedName>
        <fullName evidence="3">Sialate O-acetylesterase domain-containing protein</fullName>
    </recommendedName>
</protein>
<feature type="domain" description="Sialate O-acetylesterase" evidence="3">
    <location>
        <begin position="121"/>
        <end position="347"/>
    </location>
</feature>
<dbReference type="InterPro" id="IPR036514">
    <property type="entry name" value="SGNH_hydro_sf"/>
</dbReference>